<dbReference type="Gene3D" id="2.30.30.700">
    <property type="entry name" value="SLA1 homology domain 1"/>
    <property type="match status" value="1"/>
</dbReference>
<evidence type="ECO:0000259" key="2">
    <source>
        <dbReference type="Pfam" id="PF03983"/>
    </source>
</evidence>
<sequence length="654" mass="71225">MTWARSSLGLVCLFSLVMLGGLSRLALADDFRTWVDKTGKFKIEATLHELRDGKVILHTKDKREITVPLTLLSDDDQTFVSQKEINPFGGGKPIASPAAMPAESTNSSRTSRRSSPRSSTSAAGLLAKDAAVTELPTDGTELFISIDQELEEIAADPLPEQAKFRQMVVPLEKLDAYAKISAPVVVDPAKLTFAVSTNRVANASSPDHFGRIYLAVAGKSRPVVALDLPETLQLLDHHIATNRSLVMIGVGATTERGGDLVLLEGLSTGDPKPLARWHLPEWEKPGFKPKVEFARLLDGTKAVVRVNSSLYIWDMLEGKCLFALDQLSGSGDLTLSGTGKYLAIPVSGGVRVVETATGELLGGVKIATTLTPEAHFSPDGKMLALVAGSQYRVWDLTKGRELSEGTVEGVPGKFYGWIGNDYLMTQLAGIIDPELGMTLWKYHLPSGTDTVPLSSGIAVIDKHGNQSTTLMTMRVPHAPVAKVKQKLSGDTSNLLLIKPGTEVALKIDAIAGVDQEMIKEGLTEAVERAGWVVNEKSPIELIAKIGRGEPIEMNYRRLGASFRSNGEVAKITPYTASLQVKDKSKVLWERKSENMVPRLLRLQPGQSIQEAVTEHEKPDPEFFKRLRLPPRVLKPEVSELVGRSRIKEGSWHDF</sequence>
<dbReference type="EMBL" id="QPEX01000006">
    <property type="protein sequence ID" value="RCS55984.1"/>
    <property type="molecule type" value="Genomic_DNA"/>
</dbReference>
<dbReference type="Gene3D" id="2.130.10.10">
    <property type="entry name" value="YVTN repeat-like/Quinoprotein amine dehydrogenase"/>
    <property type="match status" value="1"/>
</dbReference>
<dbReference type="OrthoDB" id="291762at2"/>
<dbReference type="Pfam" id="PF03983">
    <property type="entry name" value="SHD1"/>
    <property type="match status" value="1"/>
</dbReference>
<evidence type="ECO:0000256" key="1">
    <source>
        <dbReference type="SAM" id="MobiDB-lite"/>
    </source>
</evidence>
<dbReference type="GO" id="GO:0030674">
    <property type="term" value="F:protein-macromolecule adaptor activity"/>
    <property type="evidence" value="ECO:0007669"/>
    <property type="project" value="InterPro"/>
</dbReference>
<dbReference type="RefSeq" id="WP_114366795.1">
    <property type="nucleotide sequence ID" value="NZ_QPEX01000006.1"/>
</dbReference>
<dbReference type="Proteomes" id="UP000253562">
    <property type="component" value="Unassembled WGS sequence"/>
</dbReference>
<dbReference type="AlphaFoldDB" id="A0A368KZQ0"/>
<gene>
    <name evidence="3" type="ORF">DTL42_00925</name>
</gene>
<reference evidence="3 4" key="1">
    <citation type="submission" date="2018-07" db="EMBL/GenBank/DDBJ databases">
        <title>Comparative genomes isolates from brazilian mangrove.</title>
        <authorList>
            <person name="De Araujo J.E."/>
            <person name="Taketani R.G."/>
            <person name="Silva M.C.P."/>
            <person name="Lourenco M.V."/>
            <person name="Oliveira V.M."/>
            <person name="Andreote F.D."/>
        </authorList>
    </citation>
    <scope>NUCLEOTIDE SEQUENCE [LARGE SCALE GENOMIC DNA]</scope>
    <source>
        <strain evidence="3 4">HEX PRIS-MGV</strain>
    </source>
</reference>
<feature type="domain" description="SLA1 homology" evidence="2">
    <location>
        <begin position="29"/>
        <end position="82"/>
    </location>
</feature>
<dbReference type="GO" id="GO:0042802">
    <property type="term" value="F:identical protein binding"/>
    <property type="evidence" value="ECO:0007669"/>
    <property type="project" value="InterPro"/>
</dbReference>
<dbReference type="SUPFAM" id="SSF50969">
    <property type="entry name" value="YVTN repeat-like/Quinoprotein amine dehydrogenase"/>
    <property type="match status" value="1"/>
</dbReference>
<dbReference type="InterPro" id="IPR007131">
    <property type="entry name" value="SHD1"/>
</dbReference>
<proteinExistence type="predicted"/>
<evidence type="ECO:0000313" key="4">
    <source>
        <dbReference type="Proteomes" id="UP000253562"/>
    </source>
</evidence>
<dbReference type="InterPro" id="IPR011044">
    <property type="entry name" value="Quino_amine_DH_bsu"/>
</dbReference>
<name>A0A368KZQ0_9BACT</name>
<evidence type="ECO:0000313" key="3">
    <source>
        <dbReference type="EMBL" id="RCS55984.1"/>
    </source>
</evidence>
<accession>A0A368KZQ0</accession>
<dbReference type="InterPro" id="IPR015943">
    <property type="entry name" value="WD40/YVTN_repeat-like_dom_sf"/>
</dbReference>
<comment type="caution">
    <text evidence="3">The sequence shown here is derived from an EMBL/GenBank/DDBJ whole genome shotgun (WGS) entry which is preliminary data.</text>
</comment>
<dbReference type="GO" id="GO:0043130">
    <property type="term" value="F:ubiquitin binding"/>
    <property type="evidence" value="ECO:0007669"/>
    <property type="project" value="InterPro"/>
</dbReference>
<protein>
    <recommendedName>
        <fullName evidence="2">SLA1 homology domain-containing protein</fullName>
    </recommendedName>
</protein>
<organism evidence="3 4">
    <name type="scientific">Bremerella cremea</name>
    <dbReference type="NCBI Taxonomy" id="1031537"/>
    <lineage>
        <taxon>Bacteria</taxon>
        <taxon>Pseudomonadati</taxon>
        <taxon>Planctomycetota</taxon>
        <taxon>Planctomycetia</taxon>
        <taxon>Pirellulales</taxon>
        <taxon>Pirellulaceae</taxon>
        <taxon>Bremerella</taxon>
    </lineage>
</organism>
<feature type="region of interest" description="Disordered" evidence="1">
    <location>
        <begin position="88"/>
        <end position="123"/>
    </location>
</feature>
<dbReference type="GO" id="GO:0008092">
    <property type="term" value="F:cytoskeletal protein binding"/>
    <property type="evidence" value="ECO:0007669"/>
    <property type="project" value="InterPro"/>
</dbReference>